<dbReference type="Gene3D" id="3.30.379.10">
    <property type="entry name" value="Chitobiase/beta-hexosaminidase domain 2-like"/>
    <property type="match status" value="2"/>
</dbReference>
<accession>A0A7R9FFI2</accession>
<comment type="catalytic activity">
    <reaction evidence="1">
        <text>Hydrolysis of terminal non-reducing N-acetyl-D-hexosamine residues in N-acetyl-beta-D-hexosaminides.</text>
        <dbReference type="EC" id="3.2.1.52"/>
    </reaction>
</comment>
<reference evidence="7" key="1">
    <citation type="submission" date="2020-11" db="EMBL/GenBank/DDBJ databases">
        <authorList>
            <person name="Tran Van P."/>
        </authorList>
    </citation>
    <scope>NUCLEOTIDE SEQUENCE</scope>
</reference>
<dbReference type="CDD" id="cd06562">
    <property type="entry name" value="GH20_HexA_HexB-like"/>
    <property type="match status" value="1"/>
</dbReference>
<dbReference type="PRINTS" id="PR00738">
    <property type="entry name" value="GLHYDRLASE20"/>
</dbReference>
<dbReference type="PANTHER" id="PTHR22600:SF42">
    <property type="entry name" value="BETA-N-ACETYLHEXOSAMINIDASE"/>
    <property type="match status" value="1"/>
</dbReference>
<dbReference type="EC" id="3.2.1.52" evidence="3"/>
<keyword evidence="4" id="KW-0378">Hydrolase</keyword>
<feature type="active site" description="Proton donor" evidence="5">
    <location>
        <position position="517"/>
    </location>
</feature>
<evidence type="ECO:0000256" key="5">
    <source>
        <dbReference type="PIRSR" id="PIRSR625705-1"/>
    </source>
</evidence>
<dbReference type="InterPro" id="IPR017853">
    <property type="entry name" value="GH"/>
</dbReference>
<dbReference type="GO" id="GO:0016231">
    <property type="term" value="F:beta-N-acetylglucosaminidase activity"/>
    <property type="evidence" value="ECO:0007669"/>
    <property type="project" value="TreeGrafter"/>
</dbReference>
<gene>
    <name evidence="7" type="ORF">TTEB3V08_LOCUS841</name>
</gene>
<organism evidence="7">
    <name type="scientific">Timema tahoe</name>
    <dbReference type="NCBI Taxonomy" id="61484"/>
    <lineage>
        <taxon>Eukaryota</taxon>
        <taxon>Metazoa</taxon>
        <taxon>Ecdysozoa</taxon>
        <taxon>Arthropoda</taxon>
        <taxon>Hexapoda</taxon>
        <taxon>Insecta</taxon>
        <taxon>Pterygota</taxon>
        <taxon>Neoptera</taxon>
        <taxon>Polyneoptera</taxon>
        <taxon>Phasmatodea</taxon>
        <taxon>Timematodea</taxon>
        <taxon>Timematoidea</taxon>
        <taxon>Timematidae</taxon>
        <taxon>Timema</taxon>
    </lineage>
</organism>
<feature type="domain" description="Glycoside hydrolase family 20 catalytic" evidence="6">
    <location>
        <begin position="518"/>
        <end position="711"/>
    </location>
</feature>
<dbReference type="EMBL" id="OE000151">
    <property type="protein sequence ID" value="CAD7452664.1"/>
    <property type="molecule type" value="Genomic_DNA"/>
</dbReference>
<dbReference type="GO" id="GO:0030203">
    <property type="term" value="P:glycosaminoglycan metabolic process"/>
    <property type="evidence" value="ECO:0007669"/>
    <property type="project" value="TreeGrafter"/>
</dbReference>
<evidence type="ECO:0000256" key="2">
    <source>
        <dbReference type="ARBA" id="ARBA00006285"/>
    </source>
</evidence>
<dbReference type="GO" id="GO:0005975">
    <property type="term" value="P:carbohydrate metabolic process"/>
    <property type="evidence" value="ECO:0007669"/>
    <property type="project" value="InterPro"/>
</dbReference>
<evidence type="ECO:0000256" key="3">
    <source>
        <dbReference type="ARBA" id="ARBA00012663"/>
    </source>
</evidence>
<dbReference type="GO" id="GO:0005886">
    <property type="term" value="C:plasma membrane"/>
    <property type="evidence" value="ECO:0007669"/>
    <property type="project" value="TreeGrafter"/>
</dbReference>
<dbReference type="Pfam" id="PF00728">
    <property type="entry name" value="Glyco_hydro_20"/>
    <property type="match status" value="2"/>
</dbReference>
<dbReference type="SUPFAM" id="SSF51445">
    <property type="entry name" value="(Trans)glycosidases"/>
    <property type="match status" value="2"/>
</dbReference>
<dbReference type="SUPFAM" id="SSF55545">
    <property type="entry name" value="beta-N-acetylhexosaminidase-like domain"/>
    <property type="match status" value="2"/>
</dbReference>
<evidence type="ECO:0000256" key="4">
    <source>
        <dbReference type="ARBA" id="ARBA00022801"/>
    </source>
</evidence>
<protein>
    <recommendedName>
        <fullName evidence="3">beta-N-acetylhexosaminidase</fullName>
        <ecNumber evidence="3">3.2.1.52</ecNumber>
    </recommendedName>
</protein>
<comment type="similarity">
    <text evidence="2">Belongs to the glycosyl hydrolase 20 family.</text>
</comment>
<dbReference type="PANTHER" id="PTHR22600">
    <property type="entry name" value="BETA-HEXOSAMINIDASE"/>
    <property type="match status" value="1"/>
</dbReference>
<dbReference type="InterPro" id="IPR025705">
    <property type="entry name" value="Beta_hexosaminidase_sua/sub"/>
</dbReference>
<evidence type="ECO:0000259" key="6">
    <source>
        <dbReference type="Pfam" id="PF00728"/>
    </source>
</evidence>
<dbReference type="InterPro" id="IPR029018">
    <property type="entry name" value="Hex-like_dom2"/>
</dbReference>
<dbReference type="Gene3D" id="3.20.20.80">
    <property type="entry name" value="Glycosidases"/>
    <property type="match status" value="2"/>
</dbReference>
<sequence length="755" mass="84022">MPGLPRGSDPTLNILPLSYTEIVPCSGNDLTLLEVAMATNKHHIKLALCFLILAMECRSEDTRAEWYWTWSCQSGRCIKSDTPSTKPSPGINRLSQEACRLTCGQYGALWPHPTGDFSLGAEVVSFHPSRVTLDLLQVSGSSRAPRRLMVGAWERFLEKLQAECGGNCSVVPDTTVNVQLDTSSSDLKLNWDTDESYSLSLTTRGYKVTEQIKANMIYLFPPTQVTRLPGDCADQGQHDLVVPSHPGYKVTVQIKANMIWLFPPTQAPRLPGDCADQGQHDLVVPSLPGSQVTVQIQATTVFGARHGLETLSQLVAGFTRRGSSRRGSSGGLLKRRGLLLLSEANITDRPTWAHRGLLLDTARNYLPLDDIKRTVDAMASSKLNVLHWHATDTQSFPLDFPRVPDLASFGAYSSREVYTPSDVTELLEYSLTRGVRVLLELDAPSHAGNGWQWGPSAGLGDLAVCVNQQPWRNYCIQPPCGQLNPANPGVYRVLQDLYKDVLDLWPEGEALHMGGDEDLYKDLLELWPEGEALHMGGDEVFFPCWNASTQVVEWMQSRGLGRSQADFLQVWGEYQETALKILDKSAGHSNTPVILWSSQLTQPGVIENYLSKDRYVIETWVESTDDLPHILLSKGYRVIMATKDAWYLDHGFWGRTVYHNWRAVYDNTLPRGVFGILGGEAAMWAELVDGRSLDARVWPRAAALAERLWSDPYSGSLDAELRFYQHRERLVRQGIGAEAVAPEWCVQNEGECQAN</sequence>
<dbReference type="AlphaFoldDB" id="A0A7R9FFI2"/>
<evidence type="ECO:0000256" key="1">
    <source>
        <dbReference type="ARBA" id="ARBA00001231"/>
    </source>
</evidence>
<evidence type="ECO:0000313" key="7">
    <source>
        <dbReference type="EMBL" id="CAD7452664.1"/>
    </source>
</evidence>
<dbReference type="InterPro" id="IPR015883">
    <property type="entry name" value="Glyco_hydro_20_cat"/>
</dbReference>
<feature type="domain" description="Glycoside hydrolase family 20 catalytic" evidence="6">
    <location>
        <begin position="353"/>
        <end position="517"/>
    </location>
</feature>
<name>A0A7R9FFI2_9NEOP</name>
<proteinExistence type="inferred from homology"/>